<accession>A0A3D9IPP0</accession>
<feature type="transmembrane region" description="Helical" evidence="7">
    <location>
        <begin position="87"/>
        <end position="114"/>
    </location>
</feature>
<keyword evidence="6 7" id="KW-0472">Membrane</keyword>
<dbReference type="InterPro" id="IPR035906">
    <property type="entry name" value="MetI-like_sf"/>
</dbReference>
<dbReference type="InterPro" id="IPR000515">
    <property type="entry name" value="MetI-like"/>
</dbReference>
<dbReference type="Proteomes" id="UP000256869">
    <property type="component" value="Unassembled WGS sequence"/>
</dbReference>
<keyword evidence="4 7" id="KW-0812">Transmembrane</keyword>
<feature type="transmembrane region" description="Helical" evidence="7">
    <location>
        <begin position="199"/>
        <end position="221"/>
    </location>
</feature>
<evidence type="ECO:0000313" key="9">
    <source>
        <dbReference type="EMBL" id="RED63046.1"/>
    </source>
</evidence>
<feature type="domain" description="ABC transmembrane type-1" evidence="8">
    <location>
        <begin position="87"/>
        <end position="298"/>
    </location>
</feature>
<dbReference type="RefSeq" id="WP_425453262.1">
    <property type="nucleotide sequence ID" value="NZ_QRDY01000004.1"/>
</dbReference>
<comment type="caution">
    <text evidence="9">The sequence shown here is derived from an EMBL/GenBank/DDBJ whole genome shotgun (WGS) entry which is preliminary data.</text>
</comment>
<gene>
    <name evidence="9" type="ORF">DFP95_10439</name>
</gene>
<keyword evidence="3" id="KW-1003">Cell membrane</keyword>
<dbReference type="PANTHER" id="PTHR43744:SF9">
    <property type="entry name" value="POLYGALACTURONAN_RHAMNOGALACTURONAN TRANSPORT SYSTEM PERMEASE PROTEIN YTCP"/>
    <property type="match status" value="1"/>
</dbReference>
<dbReference type="SUPFAM" id="SSF161098">
    <property type="entry name" value="MetI-like"/>
    <property type="match status" value="1"/>
</dbReference>
<dbReference type="GO" id="GO:0005886">
    <property type="term" value="C:plasma membrane"/>
    <property type="evidence" value="ECO:0007669"/>
    <property type="project" value="UniProtKB-SubCell"/>
</dbReference>
<evidence type="ECO:0000256" key="6">
    <source>
        <dbReference type="ARBA" id="ARBA00023136"/>
    </source>
</evidence>
<dbReference type="AlphaFoldDB" id="A0A3D9IPP0"/>
<evidence type="ECO:0000256" key="7">
    <source>
        <dbReference type="SAM" id="Phobius"/>
    </source>
</evidence>
<reference evidence="9 10" key="1">
    <citation type="submission" date="2018-07" db="EMBL/GenBank/DDBJ databases">
        <title>Genomic Encyclopedia of Type Strains, Phase III (KMG-III): the genomes of soil and plant-associated and newly described type strains.</title>
        <authorList>
            <person name="Whitman W."/>
        </authorList>
    </citation>
    <scope>NUCLEOTIDE SEQUENCE [LARGE SCALE GENOMIC DNA]</scope>
    <source>
        <strain evidence="9 10">CECT 8236</strain>
    </source>
</reference>
<feature type="transmembrane region" description="Helical" evidence="7">
    <location>
        <begin position="279"/>
        <end position="298"/>
    </location>
</feature>
<evidence type="ECO:0000256" key="5">
    <source>
        <dbReference type="ARBA" id="ARBA00022989"/>
    </source>
</evidence>
<evidence type="ECO:0000256" key="2">
    <source>
        <dbReference type="ARBA" id="ARBA00022448"/>
    </source>
</evidence>
<dbReference type="PROSITE" id="PS50928">
    <property type="entry name" value="ABC_TM1"/>
    <property type="match status" value="1"/>
</dbReference>
<evidence type="ECO:0000313" key="10">
    <source>
        <dbReference type="Proteomes" id="UP000256869"/>
    </source>
</evidence>
<dbReference type="PANTHER" id="PTHR43744">
    <property type="entry name" value="ABC TRANSPORTER PERMEASE PROTEIN MG189-RELATED-RELATED"/>
    <property type="match status" value="1"/>
</dbReference>
<evidence type="ECO:0000256" key="3">
    <source>
        <dbReference type="ARBA" id="ARBA00022475"/>
    </source>
</evidence>
<keyword evidence="10" id="KW-1185">Reference proteome</keyword>
<sequence>MNNEVARYNKTGAASKWSQRYTMGTVTGNTIVYGFLLVLFIVTFFPFWHILVLSLNDASDPTYGQFMLWPSDFSLASYRTVLKDAEILNSIIVTVGRTVIGVPLTLACVSMLAYSLSKRELVGWRGINLFFVFTMYFGGGLIPTYMVVKSLNLIDSFWVFIFPGIMSVFWMILVRTYMEGLPKEMEEAAQIEGANDILIFLKVIIPVCTPVLATITLFSAINHWNSWYDSYIYTYNPDLKTLSAVLVKILNQFETNDMLSEAEQLANQQRKMPVSSESIRMAVTMVATLPIVLMYPLLQKYFLKGMLIGAVKG</sequence>
<keyword evidence="2" id="KW-0813">Transport</keyword>
<dbReference type="GO" id="GO:0055085">
    <property type="term" value="P:transmembrane transport"/>
    <property type="evidence" value="ECO:0007669"/>
    <property type="project" value="InterPro"/>
</dbReference>
<feature type="transmembrane region" description="Helical" evidence="7">
    <location>
        <begin position="157"/>
        <end position="178"/>
    </location>
</feature>
<proteinExistence type="predicted"/>
<name>A0A3D9IPP0_9BACL</name>
<evidence type="ECO:0000256" key="4">
    <source>
        <dbReference type="ARBA" id="ARBA00022692"/>
    </source>
</evidence>
<keyword evidence="5 7" id="KW-1133">Transmembrane helix</keyword>
<feature type="transmembrane region" description="Helical" evidence="7">
    <location>
        <begin position="126"/>
        <end position="145"/>
    </location>
</feature>
<dbReference type="Gene3D" id="1.10.3720.10">
    <property type="entry name" value="MetI-like"/>
    <property type="match status" value="1"/>
</dbReference>
<dbReference type="EMBL" id="QRDY01000004">
    <property type="protein sequence ID" value="RED63046.1"/>
    <property type="molecule type" value="Genomic_DNA"/>
</dbReference>
<comment type="subcellular location">
    <subcellularLocation>
        <location evidence="1">Cell membrane</location>
        <topology evidence="1">Multi-pass membrane protein</topology>
    </subcellularLocation>
</comment>
<organism evidence="9 10">
    <name type="scientific">Cohnella lupini</name>
    <dbReference type="NCBI Taxonomy" id="1294267"/>
    <lineage>
        <taxon>Bacteria</taxon>
        <taxon>Bacillati</taxon>
        <taxon>Bacillota</taxon>
        <taxon>Bacilli</taxon>
        <taxon>Bacillales</taxon>
        <taxon>Paenibacillaceae</taxon>
        <taxon>Cohnella</taxon>
    </lineage>
</organism>
<feature type="transmembrane region" description="Helical" evidence="7">
    <location>
        <begin position="30"/>
        <end position="51"/>
    </location>
</feature>
<evidence type="ECO:0000256" key="1">
    <source>
        <dbReference type="ARBA" id="ARBA00004651"/>
    </source>
</evidence>
<evidence type="ECO:0000259" key="8">
    <source>
        <dbReference type="PROSITE" id="PS50928"/>
    </source>
</evidence>
<protein>
    <submittedName>
        <fullName evidence="9">Putative aldouronate transport system permease protein</fullName>
    </submittedName>
</protein>
<dbReference type="CDD" id="cd06261">
    <property type="entry name" value="TM_PBP2"/>
    <property type="match status" value="1"/>
</dbReference>